<feature type="transmembrane region" description="Helical" evidence="6">
    <location>
        <begin position="387"/>
        <end position="414"/>
    </location>
</feature>
<feature type="transmembrane region" description="Helical" evidence="6">
    <location>
        <begin position="189"/>
        <end position="211"/>
    </location>
</feature>
<dbReference type="Pfam" id="PF01566">
    <property type="entry name" value="Nramp"/>
    <property type="match status" value="1"/>
</dbReference>
<protein>
    <submittedName>
        <fullName evidence="7">Natural resistance-associated macrophage protein</fullName>
    </submittedName>
</protein>
<dbReference type="Proteomes" id="UP000034849">
    <property type="component" value="Unassembled WGS sequence"/>
</dbReference>
<dbReference type="GO" id="GO:0005886">
    <property type="term" value="C:plasma membrane"/>
    <property type="evidence" value="ECO:0007669"/>
    <property type="project" value="TreeGrafter"/>
</dbReference>
<feature type="transmembrane region" description="Helical" evidence="6">
    <location>
        <begin position="124"/>
        <end position="140"/>
    </location>
</feature>
<name>A0A0G0GLW7_9BACT</name>
<evidence type="ECO:0000256" key="2">
    <source>
        <dbReference type="ARBA" id="ARBA00022448"/>
    </source>
</evidence>
<keyword evidence="5 6" id="KW-0472">Membrane</keyword>
<evidence type="ECO:0000256" key="3">
    <source>
        <dbReference type="ARBA" id="ARBA00022692"/>
    </source>
</evidence>
<dbReference type="PANTHER" id="PTHR11706:SF33">
    <property type="entry name" value="NATURAL RESISTANCE-ASSOCIATED MACROPHAGE PROTEIN 2"/>
    <property type="match status" value="1"/>
</dbReference>
<evidence type="ECO:0000313" key="8">
    <source>
        <dbReference type="Proteomes" id="UP000034849"/>
    </source>
</evidence>
<reference evidence="7 8" key="1">
    <citation type="journal article" date="2015" name="Nature">
        <title>rRNA introns, odd ribosomes, and small enigmatic genomes across a large radiation of phyla.</title>
        <authorList>
            <person name="Brown C.T."/>
            <person name="Hug L.A."/>
            <person name="Thomas B.C."/>
            <person name="Sharon I."/>
            <person name="Castelle C.J."/>
            <person name="Singh A."/>
            <person name="Wilkins M.J."/>
            <person name="Williams K.H."/>
            <person name="Banfield J.F."/>
        </authorList>
    </citation>
    <scope>NUCLEOTIDE SEQUENCE [LARGE SCALE GENOMIC DNA]</scope>
</reference>
<dbReference type="GO" id="GO:0034755">
    <property type="term" value="P:iron ion transmembrane transport"/>
    <property type="evidence" value="ECO:0007669"/>
    <property type="project" value="TreeGrafter"/>
</dbReference>
<proteinExistence type="predicted"/>
<evidence type="ECO:0000256" key="1">
    <source>
        <dbReference type="ARBA" id="ARBA00004141"/>
    </source>
</evidence>
<dbReference type="STRING" id="1619046.US42_C0014G0032"/>
<organism evidence="7 8">
    <name type="scientific">Candidatus Magasanikbacteria bacterium GW2011_GWC2_37_14</name>
    <dbReference type="NCBI Taxonomy" id="1619046"/>
    <lineage>
        <taxon>Bacteria</taxon>
        <taxon>Candidatus Magasanikiibacteriota</taxon>
    </lineage>
</organism>
<dbReference type="PATRIC" id="fig|1619046.3.peg.851"/>
<evidence type="ECO:0000313" key="7">
    <source>
        <dbReference type="EMBL" id="KKQ27135.1"/>
    </source>
</evidence>
<accession>A0A0G0GLW7</accession>
<sequence>MEEVKKNNWWLKITFFFSVIGPGIIAANADNDAGGISTYSIVGAHFGIKMLWVLFLITFSLAITQEMGVRIGLVTRQGLGGLIREKFGVKWTLFAMVTMLIANLGTITAEFAGIASAFEIGNISKYWSVPIAALVVWFILSKGSFKTTQKIFLIFSAFYFVYIINGFLVQPDFGEATLALITPTLEWSAPFLLTMIALIGTTITPWGQFFIQSYVVDKGLNIKHYKAEKVEVFLGAFITNIVSFFIIISTAYTLYKTGVHITDAKDAALALEPLAGHFSLILFGFGLFVASMLGAFILPTATAYAICEAFGWEHGFNKGWDEAKIFYGIIFVSIFIPAILVLIPGLPLIKVMLLSQDVNGILLPIILIFVLKIINDKKIMGEHINKPIGNIIAWATVIGIILATVALVISSIFYQF</sequence>
<dbReference type="AlphaFoldDB" id="A0A0G0GLW7"/>
<dbReference type="EMBL" id="LBSX01000014">
    <property type="protein sequence ID" value="KKQ27135.1"/>
    <property type="molecule type" value="Genomic_DNA"/>
</dbReference>
<feature type="transmembrane region" description="Helical" evidence="6">
    <location>
        <begin position="93"/>
        <end position="118"/>
    </location>
</feature>
<dbReference type="PANTHER" id="PTHR11706">
    <property type="entry name" value="SOLUTE CARRIER PROTEIN FAMILY 11 MEMBER"/>
    <property type="match status" value="1"/>
</dbReference>
<feature type="transmembrane region" description="Helical" evidence="6">
    <location>
        <begin position="9"/>
        <end position="29"/>
    </location>
</feature>
<evidence type="ECO:0000256" key="4">
    <source>
        <dbReference type="ARBA" id="ARBA00022989"/>
    </source>
</evidence>
<feature type="transmembrane region" description="Helical" evidence="6">
    <location>
        <begin position="325"/>
        <end position="346"/>
    </location>
</feature>
<gene>
    <name evidence="7" type="ORF">US42_C0014G0032</name>
</gene>
<feature type="transmembrane region" description="Helical" evidence="6">
    <location>
        <begin position="232"/>
        <end position="255"/>
    </location>
</feature>
<feature type="transmembrane region" description="Helical" evidence="6">
    <location>
        <begin position="358"/>
        <end position="375"/>
    </location>
</feature>
<comment type="caution">
    <text evidence="7">The sequence shown here is derived from an EMBL/GenBank/DDBJ whole genome shotgun (WGS) entry which is preliminary data.</text>
</comment>
<comment type="subcellular location">
    <subcellularLocation>
        <location evidence="1">Membrane</location>
        <topology evidence="1">Multi-pass membrane protein</topology>
    </subcellularLocation>
</comment>
<keyword evidence="4 6" id="KW-1133">Transmembrane helix</keyword>
<keyword evidence="2" id="KW-0813">Transport</keyword>
<feature type="transmembrane region" description="Helical" evidence="6">
    <location>
        <begin position="152"/>
        <end position="169"/>
    </location>
</feature>
<feature type="transmembrane region" description="Helical" evidence="6">
    <location>
        <begin position="275"/>
        <end position="304"/>
    </location>
</feature>
<keyword evidence="3 6" id="KW-0812">Transmembrane</keyword>
<feature type="transmembrane region" description="Helical" evidence="6">
    <location>
        <begin position="41"/>
        <end position="63"/>
    </location>
</feature>
<dbReference type="InterPro" id="IPR001046">
    <property type="entry name" value="NRAMP_fam"/>
</dbReference>
<dbReference type="GO" id="GO:0015086">
    <property type="term" value="F:cadmium ion transmembrane transporter activity"/>
    <property type="evidence" value="ECO:0007669"/>
    <property type="project" value="TreeGrafter"/>
</dbReference>
<evidence type="ECO:0000256" key="5">
    <source>
        <dbReference type="ARBA" id="ARBA00023136"/>
    </source>
</evidence>
<evidence type="ECO:0000256" key="6">
    <source>
        <dbReference type="SAM" id="Phobius"/>
    </source>
</evidence>
<dbReference type="GO" id="GO:0005384">
    <property type="term" value="F:manganese ion transmembrane transporter activity"/>
    <property type="evidence" value="ECO:0007669"/>
    <property type="project" value="TreeGrafter"/>
</dbReference>